<name>A0A1Y5T3U1_9RHOB</name>
<accession>A0A1Y5T3U1</accession>
<dbReference type="Pfam" id="PF16242">
    <property type="entry name" value="Pyrid_ox_like"/>
    <property type="match status" value="1"/>
</dbReference>
<gene>
    <name evidence="2" type="primary">ydaG</name>
    <name evidence="2" type="ORF">AQS8620_02343</name>
</gene>
<dbReference type="OrthoDB" id="1432662at2"/>
<dbReference type="EMBL" id="FWFS01000008">
    <property type="protein sequence ID" value="SLN53416.1"/>
    <property type="molecule type" value="Genomic_DNA"/>
</dbReference>
<dbReference type="InterPro" id="IPR038725">
    <property type="entry name" value="YdaG_split_barrel_FMN-bd"/>
</dbReference>
<organism evidence="2 3">
    <name type="scientific">Aquimixticola soesokkakensis</name>
    <dbReference type="NCBI Taxonomy" id="1519096"/>
    <lineage>
        <taxon>Bacteria</taxon>
        <taxon>Pseudomonadati</taxon>
        <taxon>Pseudomonadota</taxon>
        <taxon>Alphaproteobacteria</taxon>
        <taxon>Rhodobacterales</taxon>
        <taxon>Paracoccaceae</taxon>
        <taxon>Aquimixticola</taxon>
    </lineage>
</organism>
<keyword evidence="3" id="KW-1185">Reference proteome</keyword>
<evidence type="ECO:0000313" key="2">
    <source>
        <dbReference type="EMBL" id="SLN53416.1"/>
    </source>
</evidence>
<dbReference type="Gene3D" id="2.30.110.10">
    <property type="entry name" value="Electron Transport, Fmn-binding Protein, Chain A"/>
    <property type="match status" value="1"/>
</dbReference>
<dbReference type="RefSeq" id="WP_085837058.1">
    <property type="nucleotide sequence ID" value="NZ_FWFS01000008.1"/>
</dbReference>
<proteinExistence type="predicted"/>
<dbReference type="InterPro" id="IPR012349">
    <property type="entry name" value="Split_barrel_FMN-bd"/>
</dbReference>
<dbReference type="PANTHER" id="PTHR34818:SF1">
    <property type="entry name" value="PROTEIN BLI-3"/>
    <property type="match status" value="1"/>
</dbReference>
<sequence>MADLKKIHADPIHELFEQMDDTRAGMLGVMGSGQHMQPMTHFVDRGARKVYFITSKDTDLVKAVGEGDVAHYCVTSTKQDFYACLKGSLRISKDAAKLDELWSSVVAAWFDGGKQDPDVCLLELDLIDAALWASTRNPLVFGLEIARANRDETHTPDVGEHLVVKFDKAA</sequence>
<dbReference type="PANTHER" id="PTHR34818">
    <property type="entry name" value="PROTEIN BLI-3"/>
    <property type="match status" value="1"/>
</dbReference>
<evidence type="ECO:0000259" key="1">
    <source>
        <dbReference type="Pfam" id="PF16242"/>
    </source>
</evidence>
<reference evidence="2 3" key="1">
    <citation type="submission" date="2017-03" db="EMBL/GenBank/DDBJ databases">
        <authorList>
            <person name="Afonso C.L."/>
            <person name="Miller P.J."/>
            <person name="Scott M.A."/>
            <person name="Spackman E."/>
            <person name="Goraichik I."/>
            <person name="Dimitrov K.M."/>
            <person name="Suarez D.L."/>
            <person name="Swayne D.E."/>
        </authorList>
    </citation>
    <scope>NUCLEOTIDE SEQUENCE [LARGE SCALE GENOMIC DNA]</scope>
    <source>
        <strain evidence="2 3">CECT 8620</strain>
    </source>
</reference>
<evidence type="ECO:0000313" key="3">
    <source>
        <dbReference type="Proteomes" id="UP000193862"/>
    </source>
</evidence>
<feature type="domain" description="General stress protein FMN-binding split barrel" evidence="1">
    <location>
        <begin position="10"/>
        <end position="152"/>
    </location>
</feature>
<dbReference type="Proteomes" id="UP000193862">
    <property type="component" value="Unassembled WGS sequence"/>
</dbReference>
<dbReference type="InterPro" id="IPR052917">
    <property type="entry name" value="Stress-Dev_Protein"/>
</dbReference>
<dbReference type="SUPFAM" id="SSF50475">
    <property type="entry name" value="FMN-binding split barrel"/>
    <property type="match status" value="1"/>
</dbReference>
<dbReference type="AlphaFoldDB" id="A0A1Y5T3U1"/>
<protein>
    <submittedName>
        <fullName evidence="2">General stress protein 26</fullName>
    </submittedName>
</protein>